<evidence type="ECO:0000313" key="1">
    <source>
        <dbReference type="EMBL" id="CAG5078269.1"/>
    </source>
</evidence>
<sequence length="150" mass="17303">MEIKIGIGLDQIKFGMDRNKIQQLLGEPTEKELFSYSEDEDDLTEVWHYDDQELSLSFDEADDWRLIMIAGSDESFKLNGKEVVGKSLDEVAALIKEMGHLDFEVEEVSEKDKVIKLEEESLNIWFDLDEASELQWGPKWSDDNTPIFPA</sequence>
<accession>A0A916N956</accession>
<dbReference type="AlphaFoldDB" id="A0A916N956"/>
<organism evidence="1 2">
    <name type="scientific">Parvicella tangerina</name>
    <dbReference type="NCBI Taxonomy" id="2829795"/>
    <lineage>
        <taxon>Bacteria</taxon>
        <taxon>Pseudomonadati</taxon>
        <taxon>Bacteroidota</taxon>
        <taxon>Flavobacteriia</taxon>
        <taxon>Flavobacteriales</taxon>
        <taxon>Parvicellaceae</taxon>
        <taxon>Parvicella</taxon>
    </lineage>
</organism>
<gene>
    <name evidence="1" type="ORF">CRYO30217_00626</name>
</gene>
<evidence type="ECO:0000313" key="2">
    <source>
        <dbReference type="Proteomes" id="UP000683507"/>
    </source>
</evidence>
<dbReference type="Proteomes" id="UP000683507">
    <property type="component" value="Chromosome"/>
</dbReference>
<keyword evidence="2" id="KW-1185">Reference proteome</keyword>
<protein>
    <submittedName>
        <fullName evidence="1">Uncharacterized protein</fullName>
    </submittedName>
</protein>
<reference evidence="1" key="1">
    <citation type="submission" date="2021-04" db="EMBL/GenBank/DDBJ databases">
        <authorList>
            <person name="Rodrigo-Torres L."/>
            <person name="Arahal R. D."/>
            <person name="Lucena T."/>
        </authorList>
    </citation>
    <scope>NUCLEOTIDE SEQUENCE</scope>
    <source>
        <strain evidence="1">AS29M-1</strain>
    </source>
</reference>
<dbReference type="KEGG" id="ptan:CRYO30217_00626"/>
<name>A0A916N956_9FLAO</name>
<dbReference type="RefSeq" id="WP_258540856.1">
    <property type="nucleotide sequence ID" value="NZ_OU015584.1"/>
</dbReference>
<proteinExistence type="predicted"/>
<dbReference type="EMBL" id="OU015584">
    <property type="protein sequence ID" value="CAG5078269.1"/>
    <property type="molecule type" value="Genomic_DNA"/>
</dbReference>